<name>E0VIS5_PEDHC</name>
<dbReference type="RefSeq" id="XP_002426019.1">
    <property type="nucleotide sequence ID" value="XM_002425974.1"/>
</dbReference>
<dbReference type="HOGENOM" id="CLU_2743081_0_0_1"/>
<evidence type="ECO:0000313" key="4">
    <source>
        <dbReference type="EnsemblMetazoa" id="PHUM232240-PA"/>
    </source>
</evidence>
<dbReference type="EnsemblMetazoa" id="PHUM232240-RA">
    <property type="protein sequence ID" value="PHUM232240-PA"/>
    <property type="gene ID" value="PHUM232240"/>
</dbReference>
<proteinExistence type="predicted"/>
<dbReference type="KEGG" id="phu:Phum_PHUM232240"/>
<accession>E0VIS5</accession>
<reference evidence="3" key="2">
    <citation type="submission" date="2007-04" db="EMBL/GenBank/DDBJ databases">
        <title>The genome of the human body louse.</title>
        <authorList>
            <consortium name="The Human Body Louse Genome Consortium"/>
            <person name="Kirkness E."/>
            <person name="Walenz B."/>
            <person name="Hass B."/>
            <person name="Bruggner R."/>
            <person name="Strausberg R."/>
        </authorList>
    </citation>
    <scope>NUCLEOTIDE SEQUENCE</scope>
    <source>
        <strain evidence="3">USDA</strain>
    </source>
</reference>
<keyword evidence="2" id="KW-0812">Transmembrane</keyword>
<sequence>MSEWIIGVLTLVISLLLTLLFVGFGWYLIWKYLLSRFWFVRVLFGYSVESEGEKSTPKINKTRPKRLRTIN</sequence>
<evidence type="ECO:0000256" key="2">
    <source>
        <dbReference type="SAM" id="Phobius"/>
    </source>
</evidence>
<evidence type="ECO:0000256" key="1">
    <source>
        <dbReference type="SAM" id="MobiDB-lite"/>
    </source>
</evidence>
<dbReference type="GeneID" id="8230071"/>
<dbReference type="Proteomes" id="UP000009046">
    <property type="component" value="Unassembled WGS sequence"/>
</dbReference>
<evidence type="ECO:0000313" key="5">
    <source>
        <dbReference type="Proteomes" id="UP000009046"/>
    </source>
</evidence>
<reference evidence="4" key="3">
    <citation type="submission" date="2021-02" db="UniProtKB">
        <authorList>
            <consortium name="EnsemblMetazoa"/>
        </authorList>
    </citation>
    <scope>IDENTIFICATION</scope>
    <source>
        <strain evidence="4">USDA</strain>
    </source>
</reference>
<dbReference type="EMBL" id="AAZO01002693">
    <property type="status" value="NOT_ANNOTATED_CDS"/>
    <property type="molecule type" value="Genomic_DNA"/>
</dbReference>
<keyword evidence="2" id="KW-1133">Transmembrane helix</keyword>
<keyword evidence="2" id="KW-0472">Membrane</keyword>
<gene>
    <name evidence="4" type="primary">8230071</name>
    <name evidence="3" type="ORF">Phum_PHUM232240</name>
</gene>
<dbReference type="AlphaFoldDB" id="E0VIS5"/>
<dbReference type="EMBL" id="DS235205">
    <property type="protein sequence ID" value="EEB13281.1"/>
    <property type="molecule type" value="Genomic_DNA"/>
</dbReference>
<evidence type="ECO:0008006" key="6">
    <source>
        <dbReference type="Google" id="ProtNLM"/>
    </source>
</evidence>
<dbReference type="Pfam" id="PF15938">
    <property type="entry name" value="DUF4750"/>
    <property type="match status" value="1"/>
</dbReference>
<reference evidence="3" key="1">
    <citation type="submission" date="2007-04" db="EMBL/GenBank/DDBJ databases">
        <title>Annotation of Pediculus humanus corporis strain USDA.</title>
        <authorList>
            <person name="Kirkness E."/>
            <person name="Hannick L."/>
            <person name="Hass B."/>
            <person name="Bruggner R."/>
            <person name="Lawson D."/>
            <person name="Bidwell S."/>
            <person name="Joardar V."/>
            <person name="Caler E."/>
            <person name="Walenz B."/>
            <person name="Inman J."/>
            <person name="Schobel S."/>
            <person name="Galinsky K."/>
            <person name="Amedeo P."/>
            <person name="Strausberg R."/>
        </authorList>
    </citation>
    <scope>NUCLEOTIDE SEQUENCE</scope>
    <source>
        <strain evidence="3">USDA</strain>
    </source>
</reference>
<feature type="region of interest" description="Disordered" evidence="1">
    <location>
        <begin position="49"/>
        <end position="71"/>
    </location>
</feature>
<keyword evidence="5" id="KW-1185">Reference proteome</keyword>
<feature type="compositionally biased region" description="Basic residues" evidence="1">
    <location>
        <begin position="60"/>
        <end position="71"/>
    </location>
</feature>
<dbReference type="InterPro" id="IPR031851">
    <property type="entry name" value="DUF4750"/>
</dbReference>
<dbReference type="OrthoDB" id="25586at2759"/>
<organism>
    <name type="scientific">Pediculus humanus subsp. corporis</name>
    <name type="common">Body louse</name>
    <dbReference type="NCBI Taxonomy" id="121224"/>
    <lineage>
        <taxon>Eukaryota</taxon>
        <taxon>Metazoa</taxon>
        <taxon>Ecdysozoa</taxon>
        <taxon>Arthropoda</taxon>
        <taxon>Hexapoda</taxon>
        <taxon>Insecta</taxon>
        <taxon>Pterygota</taxon>
        <taxon>Neoptera</taxon>
        <taxon>Paraneoptera</taxon>
        <taxon>Psocodea</taxon>
        <taxon>Troctomorpha</taxon>
        <taxon>Phthiraptera</taxon>
        <taxon>Anoplura</taxon>
        <taxon>Pediculidae</taxon>
        <taxon>Pediculus</taxon>
    </lineage>
</organism>
<dbReference type="VEuPathDB" id="VectorBase:PHUM232240"/>
<protein>
    <recommendedName>
        <fullName evidence="6">Small integral membrane protein 13</fullName>
    </recommendedName>
</protein>
<feature type="transmembrane region" description="Helical" evidence="2">
    <location>
        <begin position="6"/>
        <end position="29"/>
    </location>
</feature>
<dbReference type="CTD" id="8230071"/>
<dbReference type="InParanoid" id="E0VIS5"/>
<evidence type="ECO:0000313" key="3">
    <source>
        <dbReference type="EMBL" id="EEB13281.1"/>
    </source>
</evidence>